<evidence type="ECO:0000313" key="2">
    <source>
        <dbReference type="Proteomes" id="UP000054565"/>
    </source>
</evidence>
<proteinExistence type="predicted"/>
<organism evidence="1 2">
    <name type="scientific">Coccidioides immitis RMSCC 2394</name>
    <dbReference type="NCBI Taxonomy" id="404692"/>
    <lineage>
        <taxon>Eukaryota</taxon>
        <taxon>Fungi</taxon>
        <taxon>Dikarya</taxon>
        <taxon>Ascomycota</taxon>
        <taxon>Pezizomycotina</taxon>
        <taxon>Eurotiomycetes</taxon>
        <taxon>Eurotiomycetidae</taxon>
        <taxon>Onygenales</taxon>
        <taxon>Onygenaceae</taxon>
        <taxon>Coccidioides</taxon>
    </lineage>
</organism>
<reference evidence="2" key="1">
    <citation type="journal article" date="2010" name="Genome Res.">
        <title>Population genomic sequencing of Coccidioides fungi reveals recent hybridization and transposon control.</title>
        <authorList>
            <person name="Neafsey D.E."/>
            <person name="Barker B.M."/>
            <person name="Sharpton T.J."/>
            <person name="Stajich J.E."/>
            <person name="Park D.J."/>
            <person name="Whiston E."/>
            <person name="Hung C.-Y."/>
            <person name="McMahan C."/>
            <person name="White J."/>
            <person name="Sykes S."/>
            <person name="Heiman D."/>
            <person name="Young S."/>
            <person name="Zeng Q."/>
            <person name="Abouelleil A."/>
            <person name="Aftuck L."/>
            <person name="Bessette D."/>
            <person name="Brown A."/>
            <person name="FitzGerald M."/>
            <person name="Lui A."/>
            <person name="Macdonald J.P."/>
            <person name="Priest M."/>
            <person name="Orbach M.J."/>
            <person name="Galgiani J.N."/>
            <person name="Kirkland T.N."/>
            <person name="Cole G.T."/>
            <person name="Birren B.W."/>
            <person name="Henn M.R."/>
            <person name="Taylor J.W."/>
            <person name="Rounsley S.D."/>
        </authorList>
    </citation>
    <scope>NUCLEOTIDE SEQUENCE [LARGE SCALE GENOMIC DNA]</scope>
    <source>
        <strain evidence="2">RMSCC 2394</strain>
    </source>
</reference>
<sequence>MVPSDHRGRSLHMSQYIASGLAVAASTCWISNNLIQDGLMIDVIETRCRCGWLGPSFYPLSVHSHIVRSAFIESSLALTARSENILSRFPSTAPNAGLASKSLDPASYTHMRTPVLAASRVPSTTVMCDIIHNRSYHLRSSASSPVLSGDYRSRPWNIQLKQPMYGLGIPNERKGIFTKRKLQAEGGFPYCELYRHMLGNSFGSGLYVEEPGYRLHRKQHASNPPELGNL</sequence>
<name>A0A0J6Y207_COCIT</name>
<evidence type="ECO:0000313" key="1">
    <source>
        <dbReference type="EMBL" id="KMP00663.1"/>
    </source>
</evidence>
<protein>
    <submittedName>
        <fullName evidence="1">Uncharacterized protein</fullName>
    </submittedName>
</protein>
<gene>
    <name evidence="1" type="ORF">CIRG_00805</name>
</gene>
<dbReference type="Proteomes" id="UP000054565">
    <property type="component" value="Unassembled WGS sequence"/>
</dbReference>
<accession>A0A0J6Y207</accession>
<dbReference type="AlphaFoldDB" id="A0A0J6Y207"/>
<dbReference type="EMBL" id="DS028093">
    <property type="protein sequence ID" value="KMP00663.1"/>
    <property type="molecule type" value="Genomic_DNA"/>
</dbReference>